<protein>
    <submittedName>
        <fullName evidence="4">Pyridine nucleotide-disulfide oxidoreductase family protein</fullName>
    </submittedName>
</protein>
<evidence type="ECO:0000256" key="1">
    <source>
        <dbReference type="SAM" id="MobiDB-lite"/>
    </source>
</evidence>
<dbReference type="Pfam" id="PF23658">
    <property type="entry name" value="PDZ_CPAF_rel"/>
    <property type="match status" value="1"/>
</dbReference>
<dbReference type="EMBL" id="LAYC01000002">
    <property type="protein sequence ID" value="KYK56844.1"/>
    <property type="molecule type" value="Genomic_DNA"/>
</dbReference>
<dbReference type="STRING" id="98403.A0A151GID1"/>
<feature type="compositionally biased region" description="Basic residues" evidence="1">
    <location>
        <begin position="734"/>
        <end position="744"/>
    </location>
</feature>
<feature type="signal peptide" evidence="2">
    <location>
        <begin position="1"/>
        <end position="19"/>
    </location>
</feature>
<keyword evidence="5" id="KW-1185">Reference proteome</keyword>
<feature type="region of interest" description="Disordered" evidence="1">
    <location>
        <begin position="318"/>
        <end position="358"/>
    </location>
</feature>
<dbReference type="SUPFAM" id="SSF52096">
    <property type="entry name" value="ClpP/crotonase"/>
    <property type="match status" value="1"/>
</dbReference>
<dbReference type="RefSeq" id="XP_040656196.1">
    <property type="nucleotide sequence ID" value="XM_040801163.1"/>
</dbReference>
<dbReference type="InParanoid" id="A0A151GID1"/>
<dbReference type="Proteomes" id="UP000076580">
    <property type="component" value="Chromosome 02"/>
</dbReference>
<dbReference type="AlphaFoldDB" id="A0A151GID1"/>
<dbReference type="PANTHER" id="PTHR37049">
    <property type="entry name" value="PEPTIDASE S41 FAMILY PROTEIN"/>
    <property type="match status" value="1"/>
</dbReference>
<keyword evidence="2" id="KW-0732">Signal</keyword>
<sequence length="744" mass="80925">MYNYIVSAAVLAQVAAAAGINCTTGNCLQAPGTKLNLSTTATINSSDNPCAQVSSAWASQKKTKPTEPPSVPAALAHECLNSIPVGKELAINLVDSLEPYLEWHSNTPFLKDPPKDYFYPAYDMFANLASVRANLEADKYASEYAFQKDLLDTVFMPAHDGHFYFYPDAMVKAFLFERARSLVSISEDGQSLPVIKIYGREVIADPKTARTVAKINGIDAAKYVEHTVSKFSDLHDIDAAYNSMFFEKATFAYSGIKGAFSAGSGIASIVYQGPNTTFSFTDGTTLAVENKANIVGDMAGVTDGSSFYLKFCDPFASRRPKKTKSSGTTGKATSNEHTKRATDNRGALVRGYPQPTVSSPDGNVSGYYLAGKGLEDVAVISLLSFKSNDRVRFQASVREFFRQSVAAGKTKLVIDLQGNDGGFSFLGYDFFRQLFPDVEPDGFSRFKNSKGFVAMSRVISDAVKDINPFTSDDVNLVDFSQIAFNYRYDLNVHNKPFRSFEEKFGPHMIRDTPYTSLMRWNLTDPIRTTNASMGAGIQISGYGKLANLSAPFKPENIVLLYDGACASTCTLASEMLRIQGGVKSVAFGGRPREGAIQGVGGTKGAQTLDFENMAVNIYRASQLTKDSKLKAELNRYNILPQLRSGGTGINSRDQLLRDNIEDGVPAQFVRENADCRLYWTAPMITDVGEVWKAAAHAAFNGGRCAYGGIASRASSVRSAGSSRTSSSRSAGSIKFRRASRFSQH</sequence>
<dbReference type="InterPro" id="IPR052766">
    <property type="entry name" value="S41A_metabolite_peptidase"/>
</dbReference>
<evidence type="ECO:0000313" key="4">
    <source>
        <dbReference type="EMBL" id="KYK56844.1"/>
    </source>
</evidence>
<evidence type="ECO:0000256" key="2">
    <source>
        <dbReference type="SAM" id="SignalP"/>
    </source>
</evidence>
<dbReference type="PANTHER" id="PTHR37049:SF4">
    <property type="entry name" value="RHODANESE DOMAIN-CONTAINING PROTEIN"/>
    <property type="match status" value="1"/>
</dbReference>
<proteinExistence type="predicted"/>
<organism evidence="4 5">
    <name type="scientific">Drechmeria coniospora</name>
    <name type="common">Nematophagous fungus</name>
    <name type="synonym">Meria coniospora</name>
    <dbReference type="NCBI Taxonomy" id="98403"/>
    <lineage>
        <taxon>Eukaryota</taxon>
        <taxon>Fungi</taxon>
        <taxon>Dikarya</taxon>
        <taxon>Ascomycota</taxon>
        <taxon>Pezizomycotina</taxon>
        <taxon>Sordariomycetes</taxon>
        <taxon>Hypocreomycetidae</taxon>
        <taxon>Hypocreales</taxon>
        <taxon>Ophiocordycipitaceae</taxon>
        <taxon>Drechmeria</taxon>
    </lineage>
</organism>
<accession>A0A151GID1</accession>
<feature type="region of interest" description="Disordered" evidence="1">
    <location>
        <begin position="717"/>
        <end position="744"/>
    </location>
</feature>
<reference evidence="4 5" key="1">
    <citation type="journal article" date="2016" name="Sci. Rep.">
        <title>Insights into Adaptations to a Near-Obligate Nematode Endoparasitic Lifestyle from the Finished Genome of Drechmeria coniospora.</title>
        <authorList>
            <person name="Zhang L."/>
            <person name="Zhou Z."/>
            <person name="Guo Q."/>
            <person name="Fokkens L."/>
            <person name="Miskei M."/>
            <person name="Pocsi I."/>
            <person name="Zhang W."/>
            <person name="Chen M."/>
            <person name="Wang L."/>
            <person name="Sun Y."/>
            <person name="Donzelli B.G."/>
            <person name="Gibson D.M."/>
            <person name="Nelson D.R."/>
            <person name="Luo J.G."/>
            <person name="Rep M."/>
            <person name="Liu H."/>
            <person name="Yang S."/>
            <person name="Wang J."/>
            <person name="Krasnoff S.B."/>
            <person name="Xu Y."/>
            <person name="Molnar I."/>
            <person name="Lin M."/>
        </authorList>
    </citation>
    <scope>NUCLEOTIDE SEQUENCE [LARGE SCALE GENOMIC DNA]</scope>
    <source>
        <strain evidence="4 5">ARSEF 6962</strain>
    </source>
</reference>
<feature type="domain" description="CPAF-like PDZ" evidence="3">
    <location>
        <begin position="176"/>
        <end position="297"/>
    </location>
</feature>
<feature type="compositionally biased region" description="Low complexity" evidence="1">
    <location>
        <begin position="717"/>
        <end position="732"/>
    </location>
</feature>
<comment type="caution">
    <text evidence="4">The sequence shown here is derived from an EMBL/GenBank/DDBJ whole genome shotgun (WGS) entry which is preliminary data.</text>
</comment>
<dbReference type="GeneID" id="63716493"/>
<feature type="chain" id="PRO_5007580650" evidence="2">
    <location>
        <begin position="20"/>
        <end position="744"/>
    </location>
</feature>
<name>A0A151GID1_DRECN</name>
<dbReference type="InterPro" id="IPR029045">
    <property type="entry name" value="ClpP/crotonase-like_dom_sf"/>
</dbReference>
<evidence type="ECO:0000313" key="5">
    <source>
        <dbReference type="Proteomes" id="UP000076580"/>
    </source>
</evidence>
<gene>
    <name evidence="4" type="ORF">DCS_03850</name>
</gene>
<evidence type="ECO:0000259" key="3">
    <source>
        <dbReference type="Pfam" id="PF23658"/>
    </source>
</evidence>
<dbReference type="Gene3D" id="3.90.226.10">
    <property type="entry name" value="2-enoyl-CoA Hydratase, Chain A, domain 1"/>
    <property type="match status" value="1"/>
</dbReference>
<feature type="compositionally biased region" description="Basic and acidic residues" evidence="1">
    <location>
        <begin position="334"/>
        <end position="343"/>
    </location>
</feature>
<dbReference type="InterPro" id="IPR056186">
    <property type="entry name" value="PDZ_CPAF-rel"/>
</dbReference>